<evidence type="ECO:0000256" key="3">
    <source>
        <dbReference type="ARBA" id="ARBA00022833"/>
    </source>
</evidence>
<dbReference type="PROSITE" id="PS51128">
    <property type="entry name" value="ZF_DKSA_2"/>
    <property type="match status" value="1"/>
</dbReference>
<keyword evidence="3" id="KW-0862">Zinc</keyword>
<keyword evidence="2" id="KW-0863">Zinc-finger</keyword>
<reference evidence="6" key="1">
    <citation type="submission" date="2016-10" db="EMBL/GenBank/DDBJ databases">
        <authorList>
            <person name="Varghese N."/>
            <person name="Submissions S."/>
        </authorList>
    </citation>
    <scope>NUCLEOTIDE SEQUENCE [LARGE SCALE GENOMIC DNA]</scope>
    <source>
        <strain evidence="6">BS3775</strain>
    </source>
</reference>
<keyword evidence="6" id="KW-1185">Reference proteome</keyword>
<dbReference type="RefSeq" id="WP_090322418.1">
    <property type="nucleotide sequence ID" value="NZ_FNKJ01000003.1"/>
</dbReference>
<evidence type="ECO:0000313" key="5">
    <source>
        <dbReference type="EMBL" id="SDR01172.1"/>
    </source>
</evidence>
<dbReference type="Pfam" id="PF01258">
    <property type="entry name" value="zf-dskA_traR"/>
    <property type="match status" value="1"/>
</dbReference>
<dbReference type="OrthoDB" id="962301at2"/>
<name>A0A1H1FJF1_9PSED</name>
<evidence type="ECO:0000313" key="6">
    <source>
        <dbReference type="Proteomes" id="UP000199570"/>
    </source>
</evidence>
<dbReference type="Proteomes" id="UP000199570">
    <property type="component" value="Unassembled WGS sequence"/>
</dbReference>
<evidence type="ECO:0000256" key="2">
    <source>
        <dbReference type="ARBA" id="ARBA00022771"/>
    </source>
</evidence>
<dbReference type="EMBL" id="FNKJ01000003">
    <property type="protein sequence ID" value="SDR01172.1"/>
    <property type="molecule type" value="Genomic_DNA"/>
</dbReference>
<dbReference type="GO" id="GO:0008270">
    <property type="term" value="F:zinc ion binding"/>
    <property type="evidence" value="ECO:0007669"/>
    <property type="project" value="UniProtKB-KW"/>
</dbReference>
<dbReference type="SUPFAM" id="SSF57716">
    <property type="entry name" value="Glucocorticoid receptor-like (DNA-binding domain)"/>
    <property type="match status" value="1"/>
</dbReference>
<dbReference type="PANTHER" id="PTHR38777">
    <property type="entry name" value="FELS-2 PROPHAGE PROTEIN"/>
    <property type="match status" value="1"/>
</dbReference>
<dbReference type="AlphaFoldDB" id="A0A1H1FJF1"/>
<accession>A0A1H1FJF1</accession>
<dbReference type="PANTHER" id="PTHR38777:SF1">
    <property type="entry name" value="DNAK SUPPRESSOR PROTEIN"/>
    <property type="match status" value="1"/>
</dbReference>
<gene>
    <name evidence="5" type="ORF">SAMN04490195_2742</name>
</gene>
<protein>
    <submittedName>
        <fullName evidence="5">Phage/conjugal plasmid C-4 type zinc finger protein, TraR family</fullName>
    </submittedName>
</protein>
<proteinExistence type="predicted"/>
<dbReference type="GO" id="GO:1900378">
    <property type="term" value="P:positive regulation of secondary metabolite biosynthetic process"/>
    <property type="evidence" value="ECO:0007669"/>
    <property type="project" value="TreeGrafter"/>
</dbReference>
<evidence type="ECO:0000259" key="4">
    <source>
        <dbReference type="Pfam" id="PF01258"/>
    </source>
</evidence>
<keyword evidence="1" id="KW-0479">Metal-binding</keyword>
<evidence type="ECO:0000256" key="1">
    <source>
        <dbReference type="ARBA" id="ARBA00022723"/>
    </source>
</evidence>
<organism evidence="5 6">
    <name type="scientific">Pseudomonas moorei</name>
    <dbReference type="NCBI Taxonomy" id="395599"/>
    <lineage>
        <taxon>Bacteria</taxon>
        <taxon>Pseudomonadati</taxon>
        <taxon>Pseudomonadota</taxon>
        <taxon>Gammaproteobacteria</taxon>
        <taxon>Pseudomonadales</taxon>
        <taxon>Pseudomonadaceae</taxon>
        <taxon>Pseudomonas</taxon>
    </lineage>
</organism>
<sequence length="72" mass="7837">MADEIDIAQERIEADLAARIASRTVYTGISAKECEDCGEDIPEDRRKAVDGVKLCKLCGDLAELKAKGVRRG</sequence>
<dbReference type="InterPro" id="IPR000962">
    <property type="entry name" value="Znf_DskA_TraR"/>
</dbReference>
<feature type="domain" description="Zinc finger DksA/TraR C4-type" evidence="4">
    <location>
        <begin position="32"/>
        <end position="59"/>
    </location>
</feature>